<keyword evidence="2" id="KW-0805">Transcription regulation</keyword>
<evidence type="ECO:0000313" key="8">
    <source>
        <dbReference type="Proteomes" id="UP000308978"/>
    </source>
</evidence>
<dbReference type="PANTHER" id="PTHR43133:SF60">
    <property type="entry name" value="RNA POLYMERASE SIGMA FACTOR SIGV"/>
    <property type="match status" value="1"/>
</dbReference>
<evidence type="ECO:0000259" key="5">
    <source>
        <dbReference type="Pfam" id="PF04542"/>
    </source>
</evidence>
<evidence type="ECO:0000259" key="6">
    <source>
        <dbReference type="Pfam" id="PF08281"/>
    </source>
</evidence>
<organism evidence="7 8">
    <name type="scientific">Adlercreutzia caecimuris</name>
    <dbReference type="NCBI Taxonomy" id="671266"/>
    <lineage>
        <taxon>Bacteria</taxon>
        <taxon>Bacillati</taxon>
        <taxon>Actinomycetota</taxon>
        <taxon>Coriobacteriia</taxon>
        <taxon>Eggerthellales</taxon>
        <taxon>Eggerthellaceae</taxon>
        <taxon>Adlercreutzia</taxon>
    </lineage>
</organism>
<evidence type="ECO:0000256" key="1">
    <source>
        <dbReference type="ARBA" id="ARBA00010641"/>
    </source>
</evidence>
<dbReference type="InterPro" id="IPR036388">
    <property type="entry name" value="WH-like_DNA-bd_sf"/>
</dbReference>
<dbReference type="InterPro" id="IPR039425">
    <property type="entry name" value="RNA_pol_sigma-70-like"/>
</dbReference>
<evidence type="ECO:0000256" key="3">
    <source>
        <dbReference type="ARBA" id="ARBA00023082"/>
    </source>
</evidence>
<dbReference type="Pfam" id="PF08281">
    <property type="entry name" value="Sigma70_r4_2"/>
    <property type="match status" value="1"/>
</dbReference>
<comment type="similarity">
    <text evidence="1">Belongs to the sigma-70 factor family. ECF subfamily.</text>
</comment>
<evidence type="ECO:0000313" key="7">
    <source>
        <dbReference type="EMBL" id="THG38214.1"/>
    </source>
</evidence>
<dbReference type="NCBIfam" id="TIGR02937">
    <property type="entry name" value="sigma70-ECF"/>
    <property type="match status" value="1"/>
</dbReference>
<dbReference type="InterPro" id="IPR013249">
    <property type="entry name" value="RNA_pol_sigma70_r4_t2"/>
</dbReference>
<keyword evidence="4" id="KW-0804">Transcription</keyword>
<dbReference type="Gene3D" id="1.10.1740.10">
    <property type="match status" value="1"/>
</dbReference>
<dbReference type="InterPro" id="IPR013324">
    <property type="entry name" value="RNA_pol_sigma_r3/r4-like"/>
</dbReference>
<dbReference type="InterPro" id="IPR013325">
    <property type="entry name" value="RNA_pol_sigma_r2"/>
</dbReference>
<protein>
    <submittedName>
        <fullName evidence="7">Sigma-70 family RNA polymerase sigma factor</fullName>
    </submittedName>
</protein>
<sequence length="190" mass="21202">MELPERGPNRARRRPPEKIERWVEEYADDVYRLAFTYLKSAHDADDMVQTVFLKALSKAPDFEDSTHERAWFIRVTANACKDALRGRRRHPMAAGSSQDIADVADAQGRSAVSDGASFAPREGAAPGPVTEAVLSLSADYREAVFLYYYAGYSTREIASLTESTEVTVRARLSRARKKLRILLKGGSNEC</sequence>
<dbReference type="PANTHER" id="PTHR43133">
    <property type="entry name" value="RNA POLYMERASE ECF-TYPE SIGMA FACTO"/>
    <property type="match status" value="1"/>
</dbReference>
<dbReference type="AlphaFoldDB" id="A0A4S4G564"/>
<evidence type="ECO:0000256" key="4">
    <source>
        <dbReference type="ARBA" id="ARBA00023163"/>
    </source>
</evidence>
<dbReference type="Pfam" id="PF04542">
    <property type="entry name" value="Sigma70_r2"/>
    <property type="match status" value="1"/>
</dbReference>
<proteinExistence type="inferred from homology"/>
<dbReference type="Gene3D" id="1.10.10.10">
    <property type="entry name" value="Winged helix-like DNA-binding domain superfamily/Winged helix DNA-binding domain"/>
    <property type="match status" value="1"/>
</dbReference>
<name>A0A4S4G564_9ACTN</name>
<dbReference type="SUPFAM" id="SSF88946">
    <property type="entry name" value="Sigma2 domain of RNA polymerase sigma factors"/>
    <property type="match status" value="1"/>
</dbReference>
<dbReference type="Proteomes" id="UP000308978">
    <property type="component" value="Unassembled WGS sequence"/>
</dbReference>
<dbReference type="EMBL" id="SSTJ01000002">
    <property type="protein sequence ID" value="THG38214.1"/>
    <property type="molecule type" value="Genomic_DNA"/>
</dbReference>
<dbReference type="GO" id="GO:0016987">
    <property type="term" value="F:sigma factor activity"/>
    <property type="evidence" value="ECO:0007669"/>
    <property type="project" value="UniProtKB-KW"/>
</dbReference>
<comment type="caution">
    <text evidence="7">The sequence shown here is derived from an EMBL/GenBank/DDBJ whole genome shotgun (WGS) entry which is preliminary data.</text>
</comment>
<dbReference type="SUPFAM" id="SSF88659">
    <property type="entry name" value="Sigma3 and sigma4 domains of RNA polymerase sigma factors"/>
    <property type="match status" value="1"/>
</dbReference>
<reference evidence="7 8" key="1">
    <citation type="submission" date="2019-04" db="EMBL/GenBank/DDBJ databases">
        <title>Microbes associate with the intestines of laboratory mice.</title>
        <authorList>
            <person name="Navarre W."/>
            <person name="Wong E."/>
            <person name="Huang K.C."/>
            <person name="Tropini C."/>
            <person name="Ng K."/>
            <person name="Yu B."/>
        </authorList>
    </citation>
    <scope>NUCLEOTIDE SEQUENCE [LARGE SCALE GENOMIC DNA]</scope>
    <source>
        <strain evidence="7 8">NM80_B27</strain>
    </source>
</reference>
<accession>A0A4S4G564</accession>
<dbReference type="GO" id="GO:0006352">
    <property type="term" value="P:DNA-templated transcription initiation"/>
    <property type="evidence" value="ECO:0007669"/>
    <property type="project" value="InterPro"/>
</dbReference>
<feature type="domain" description="RNA polymerase sigma factor 70 region 4 type 2" evidence="6">
    <location>
        <begin position="129"/>
        <end position="179"/>
    </location>
</feature>
<dbReference type="CDD" id="cd06171">
    <property type="entry name" value="Sigma70_r4"/>
    <property type="match status" value="1"/>
</dbReference>
<dbReference type="GO" id="GO:0003677">
    <property type="term" value="F:DNA binding"/>
    <property type="evidence" value="ECO:0007669"/>
    <property type="project" value="InterPro"/>
</dbReference>
<keyword evidence="3" id="KW-0731">Sigma factor</keyword>
<dbReference type="InterPro" id="IPR007627">
    <property type="entry name" value="RNA_pol_sigma70_r2"/>
</dbReference>
<evidence type="ECO:0000256" key="2">
    <source>
        <dbReference type="ARBA" id="ARBA00023015"/>
    </source>
</evidence>
<dbReference type="InterPro" id="IPR014284">
    <property type="entry name" value="RNA_pol_sigma-70_dom"/>
</dbReference>
<dbReference type="RefSeq" id="WP_136432893.1">
    <property type="nucleotide sequence ID" value="NZ_CAJTBT010000004.1"/>
</dbReference>
<feature type="domain" description="RNA polymerase sigma-70 region 2" evidence="5">
    <location>
        <begin position="23"/>
        <end position="89"/>
    </location>
</feature>
<gene>
    <name evidence="7" type="ORF">E5986_01955</name>
</gene>